<dbReference type="EMBL" id="CACRSW010000007">
    <property type="protein sequence ID" value="VYS85240.1"/>
    <property type="molecule type" value="Genomic_DNA"/>
</dbReference>
<dbReference type="RefSeq" id="WP_156328661.1">
    <property type="nucleotide sequence ID" value="NZ_CACRSW010000007.1"/>
</dbReference>
<protein>
    <submittedName>
        <fullName evidence="2">Uncharacterized protein</fullName>
    </submittedName>
</protein>
<sequence length="84" mass="9644">MEDKTRNFQIIGASLSYILVMIISWVKNLNTSGPNAIFSTMILFGLTYKTFIKKEKLKKSEFVFRFLTILGFGAIMLTSFHDLI</sequence>
<name>A0A6N2S0N2_9FIRM</name>
<evidence type="ECO:0000313" key="2">
    <source>
        <dbReference type="EMBL" id="VYS85240.1"/>
    </source>
</evidence>
<accession>A0A6N2S0N2</accession>
<keyword evidence="1" id="KW-1133">Transmembrane helix</keyword>
<reference evidence="2" key="1">
    <citation type="submission" date="2019-11" db="EMBL/GenBank/DDBJ databases">
        <authorList>
            <person name="Feng L."/>
        </authorList>
    </citation>
    <scope>NUCLEOTIDE SEQUENCE</scope>
    <source>
        <strain evidence="2">AvaginalisLFYP127</strain>
    </source>
</reference>
<feature type="transmembrane region" description="Helical" evidence="1">
    <location>
        <begin position="7"/>
        <end position="26"/>
    </location>
</feature>
<organism evidence="2">
    <name type="scientific">Anaerococcus vaginalis</name>
    <dbReference type="NCBI Taxonomy" id="33037"/>
    <lineage>
        <taxon>Bacteria</taxon>
        <taxon>Bacillati</taxon>
        <taxon>Bacillota</taxon>
        <taxon>Tissierellia</taxon>
        <taxon>Tissierellales</taxon>
        <taxon>Peptoniphilaceae</taxon>
        <taxon>Anaerococcus</taxon>
    </lineage>
</organism>
<proteinExistence type="predicted"/>
<evidence type="ECO:0000256" key="1">
    <source>
        <dbReference type="SAM" id="Phobius"/>
    </source>
</evidence>
<keyword evidence="1" id="KW-0472">Membrane</keyword>
<dbReference type="AlphaFoldDB" id="A0A6N2S0N2"/>
<gene>
    <name evidence="2" type="ORF">AVLFYP127_01583</name>
</gene>
<feature type="transmembrane region" description="Helical" evidence="1">
    <location>
        <begin position="63"/>
        <end position="81"/>
    </location>
</feature>
<keyword evidence="1" id="KW-0812">Transmembrane</keyword>
<feature type="transmembrane region" description="Helical" evidence="1">
    <location>
        <begin position="32"/>
        <end position="51"/>
    </location>
</feature>